<dbReference type="Pfam" id="PF01628">
    <property type="entry name" value="HrcA"/>
    <property type="match status" value="1"/>
</dbReference>
<evidence type="ECO:0000313" key="9">
    <source>
        <dbReference type="Proteomes" id="UP000552700"/>
    </source>
</evidence>
<reference evidence="8 9" key="1">
    <citation type="submission" date="2020-08" db="EMBL/GenBank/DDBJ databases">
        <title>Genomic Encyclopedia of Type Strains, Phase IV (KMG-IV): sequencing the most valuable type-strain genomes for metagenomic binning, comparative biology and taxonomic classification.</title>
        <authorList>
            <person name="Goeker M."/>
        </authorList>
    </citation>
    <scope>NUCLEOTIDE SEQUENCE [LARGE SCALE GENOMIC DNA]</scope>
    <source>
        <strain evidence="8 9">DSM 102255</strain>
    </source>
</reference>
<evidence type="ECO:0000256" key="4">
    <source>
        <dbReference type="ARBA" id="ARBA00023163"/>
    </source>
</evidence>
<sequence>MSVTPISEMSERTRDIFRLVVENYLGTGAPVASRTISQLPGLNLSSASIRNVMQDLEELGLLSSPHISAGRMPTETGLRIFVDGIMQVAEPSEEDRRVIEQQLAQSGPIENALAAATTALSGLSSCAGIVLVPKREPTLRQFSFIPLGQTDQGAQALAVLVGEDGSVENRVIDLPPGVTPSMLTEAGNYLSARLGGLTLRQAQERLAQELVRDRATLDDVARDLVERGLAVWTSDASDRPILIVRGQANLIDEHASADLDRVRQLLEELEGKEEIARLMESALVASATKIFIGSENKLFSLSGSSVIAAPYRNGDGRVIGVVGVIGPTRLNYARVIPMVDFTAQTLSRLIR</sequence>
<gene>
    <name evidence="5" type="primary">hrcA</name>
    <name evidence="8" type="ORF">FHS92_000077</name>
</gene>
<accession>A0A841IVT1</accession>
<keyword evidence="6" id="KW-0175">Coiled coil</keyword>
<evidence type="ECO:0000259" key="7">
    <source>
        <dbReference type="Pfam" id="PF01628"/>
    </source>
</evidence>
<dbReference type="NCBIfam" id="TIGR00331">
    <property type="entry name" value="hrcA"/>
    <property type="match status" value="1"/>
</dbReference>
<comment type="caution">
    <text evidence="8">The sequence shown here is derived from an EMBL/GenBank/DDBJ whole genome shotgun (WGS) entry which is preliminary data.</text>
</comment>
<keyword evidence="4 5" id="KW-0804">Transcription</keyword>
<keyword evidence="9" id="KW-1185">Reference proteome</keyword>
<dbReference type="SUPFAM" id="SSF46785">
    <property type="entry name" value="Winged helix' DNA-binding domain"/>
    <property type="match status" value="1"/>
</dbReference>
<dbReference type="EMBL" id="JACIJP010000001">
    <property type="protein sequence ID" value="MBB6122370.1"/>
    <property type="molecule type" value="Genomic_DNA"/>
</dbReference>
<dbReference type="PANTHER" id="PTHR34824:SF1">
    <property type="entry name" value="HEAT-INDUCIBLE TRANSCRIPTION REPRESSOR HRCA"/>
    <property type="match status" value="1"/>
</dbReference>
<feature type="domain" description="Heat-inducible transcription repressor HrcA C-terminal" evidence="7">
    <location>
        <begin position="111"/>
        <end position="336"/>
    </location>
</feature>
<dbReference type="InterPro" id="IPR021153">
    <property type="entry name" value="HrcA_C"/>
</dbReference>
<evidence type="ECO:0000256" key="1">
    <source>
        <dbReference type="ARBA" id="ARBA00022491"/>
    </source>
</evidence>
<dbReference type="SUPFAM" id="SSF55781">
    <property type="entry name" value="GAF domain-like"/>
    <property type="match status" value="1"/>
</dbReference>
<dbReference type="InterPro" id="IPR036390">
    <property type="entry name" value="WH_DNA-bd_sf"/>
</dbReference>
<evidence type="ECO:0000313" key="8">
    <source>
        <dbReference type="EMBL" id="MBB6122370.1"/>
    </source>
</evidence>
<evidence type="ECO:0000256" key="5">
    <source>
        <dbReference type="HAMAP-Rule" id="MF_00081"/>
    </source>
</evidence>
<dbReference type="InterPro" id="IPR002571">
    <property type="entry name" value="HrcA"/>
</dbReference>
<dbReference type="GO" id="GO:0003677">
    <property type="term" value="F:DNA binding"/>
    <property type="evidence" value="ECO:0007669"/>
    <property type="project" value="InterPro"/>
</dbReference>
<dbReference type="Gene3D" id="3.30.450.40">
    <property type="match status" value="1"/>
</dbReference>
<name>A0A841IVT1_9SPHN</name>
<dbReference type="RefSeq" id="WP_184078638.1">
    <property type="nucleotide sequence ID" value="NZ_JACIJP010000001.1"/>
</dbReference>
<dbReference type="PANTHER" id="PTHR34824">
    <property type="entry name" value="HEAT-INDUCIBLE TRANSCRIPTION REPRESSOR HRCA"/>
    <property type="match status" value="1"/>
</dbReference>
<organism evidence="8 9">
    <name type="scientific">Sphingobium subterraneum</name>
    <dbReference type="NCBI Taxonomy" id="627688"/>
    <lineage>
        <taxon>Bacteria</taxon>
        <taxon>Pseudomonadati</taxon>
        <taxon>Pseudomonadota</taxon>
        <taxon>Alphaproteobacteria</taxon>
        <taxon>Sphingomonadales</taxon>
        <taxon>Sphingomonadaceae</taxon>
        <taxon>Sphingobium</taxon>
    </lineage>
</organism>
<comment type="function">
    <text evidence="5">Negative regulator of class I heat shock genes (grpE-dnaK-dnaJ and groELS operons). Prevents heat-shock induction of these operons.</text>
</comment>
<dbReference type="InterPro" id="IPR036388">
    <property type="entry name" value="WH-like_DNA-bd_sf"/>
</dbReference>
<dbReference type="InterPro" id="IPR029016">
    <property type="entry name" value="GAF-like_dom_sf"/>
</dbReference>
<feature type="coiled-coil region" evidence="6">
    <location>
        <begin position="252"/>
        <end position="282"/>
    </location>
</feature>
<dbReference type="GO" id="GO:0045892">
    <property type="term" value="P:negative regulation of DNA-templated transcription"/>
    <property type="evidence" value="ECO:0007669"/>
    <property type="project" value="UniProtKB-UniRule"/>
</dbReference>
<evidence type="ECO:0000256" key="3">
    <source>
        <dbReference type="ARBA" id="ARBA00023016"/>
    </source>
</evidence>
<protein>
    <recommendedName>
        <fullName evidence="5">Heat-inducible transcription repressor HrcA</fullName>
    </recommendedName>
</protein>
<keyword evidence="3 5" id="KW-0346">Stress response</keyword>
<dbReference type="Proteomes" id="UP000552700">
    <property type="component" value="Unassembled WGS sequence"/>
</dbReference>
<dbReference type="Gene3D" id="1.10.10.10">
    <property type="entry name" value="Winged helix-like DNA-binding domain superfamily/Winged helix DNA-binding domain"/>
    <property type="match status" value="1"/>
</dbReference>
<comment type="similarity">
    <text evidence="5">Belongs to the HrcA family.</text>
</comment>
<proteinExistence type="inferred from homology"/>
<keyword evidence="1 5" id="KW-0678">Repressor</keyword>
<dbReference type="AlphaFoldDB" id="A0A841IVT1"/>
<dbReference type="PIRSF" id="PIRSF005485">
    <property type="entry name" value="HrcA"/>
    <property type="match status" value="1"/>
</dbReference>
<dbReference type="HAMAP" id="MF_00081">
    <property type="entry name" value="HrcA"/>
    <property type="match status" value="1"/>
</dbReference>
<evidence type="ECO:0000256" key="6">
    <source>
        <dbReference type="SAM" id="Coils"/>
    </source>
</evidence>
<evidence type="ECO:0000256" key="2">
    <source>
        <dbReference type="ARBA" id="ARBA00023015"/>
    </source>
</evidence>
<keyword evidence="2 5" id="KW-0805">Transcription regulation</keyword>